<reference evidence="2 3" key="1">
    <citation type="journal article" date="2013" name="Genome Announc.">
        <title>First draft genome sequence from a member of the genus agrococcus, isolated from modern microbialites.</title>
        <authorList>
            <person name="White R.A.III."/>
            <person name="Grassa C.J."/>
            <person name="Suttle C.A."/>
        </authorList>
    </citation>
    <scope>NUCLEOTIDE SEQUENCE [LARGE SCALE GENOMIC DNA]</scope>
    <source>
        <strain evidence="2 3">RW1</strain>
    </source>
</reference>
<gene>
    <name evidence="2" type="ORF">L332_09365</name>
</gene>
<dbReference type="AlphaFoldDB" id="U1LQC1"/>
<dbReference type="Pfam" id="PF08241">
    <property type="entry name" value="Methyltransf_11"/>
    <property type="match status" value="1"/>
</dbReference>
<dbReference type="GO" id="GO:0008757">
    <property type="term" value="F:S-adenosylmethionine-dependent methyltransferase activity"/>
    <property type="evidence" value="ECO:0007669"/>
    <property type="project" value="InterPro"/>
</dbReference>
<feature type="domain" description="Methyltransferase type 11" evidence="1">
    <location>
        <begin position="37"/>
        <end position="127"/>
    </location>
</feature>
<name>U1LQC1_9MICO</name>
<dbReference type="InterPro" id="IPR013216">
    <property type="entry name" value="Methyltransf_11"/>
</dbReference>
<dbReference type="EMBL" id="ASHR01000017">
    <property type="protein sequence ID" value="ERG64654.1"/>
    <property type="molecule type" value="Genomic_DNA"/>
</dbReference>
<protein>
    <recommendedName>
        <fullName evidence="1">Methyltransferase type 11 domain-containing protein</fullName>
    </recommendedName>
</protein>
<dbReference type="Proteomes" id="UP000016462">
    <property type="component" value="Unassembled WGS sequence"/>
</dbReference>
<accession>U1LQC1</accession>
<sequence>MGFAVSADAYDRFMGRYSRPLARAFADFAGAGPGEALDVGSGPGALTEELLARGATVTALDPSPSFVAAVRERHPGARALEGAAEALPFADAAFDAALAQLVVHFMADASAGVAEMARVVRPGGAVAACVWDHERGPLGPFWTAAAETAGLAPPPPRVGTRRGDLARLLEAAGLRDVVEAPIEATARIGSIDEWWEPFELGVGPVGELVARLGAADRARVRDRCRELLPAPPFDVRALAWAARGTRA</sequence>
<dbReference type="InterPro" id="IPR050508">
    <property type="entry name" value="Methyltransf_Superfamily"/>
</dbReference>
<dbReference type="InterPro" id="IPR029063">
    <property type="entry name" value="SAM-dependent_MTases_sf"/>
</dbReference>
<dbReference type="RefSeq" id="WP_021010186.1">
    <property type="nucleotide sequence ID" value="NZ_ASHR01000017.1"/>
</dbReference>
<comment type="caution">
    <text evidence="2">The sequence shown here is derived from an EMBL/GenBank/DDBJ whole genome shotgun (WGS) entry which is preliminary data.</text>
</comment>
<dbReference type="CDD" id="cd02440">
    <property type="entry name" value="AdoMet_MTases"/>
    <property type="match status" value="1"/>
</dbReference>
<dbReference type="SUPFAM" id="SSF53335">
    <property type="entry name" value="S-adenosyl-L-methionine-dependent methyltransferases"/>
    <property type="match status" value="1"/>
</dbReference>
<evidence type="ECO:0000259" key="1">
    <source>
        <dbReference type="Pfam" id="PF08241"/>
    </source>
</evidence>
<dbReference type="PANTHER" id="PTHR42912">
    <property type="entry name" value="METHYLTRANSFERASE"/>
    <property type="match status" value="1"/>
</dbReference>
<keyword evidence="3" id="KW-1185">Reference proteome</keyword>
<evidence type="ECO:0000313" key="2">
    <source>
        <dbReference type="EMBL" id="ERG64654.1"/>
    </source>
</evidence>
<organism evidence="2 3">
    <name type="scientific">Agrococcus pavilionensis RW1</name>
    <dbReference type="NCBI Taxonomy" id="1330458"/>
    <lineage>
        <taxon>Bacteria</taxon>
        <taxon>Bacillati</taxon>
        <taxon>Actinomycetota</taxon>
        <taxon>Actinomycetes</taxon>
        <taxon>Micrococcales</taxon>
        <taxon>Microbacteriaceae</taxon>
        <taxon>Agrococcus</taxon>
    </lineage>
</organism>
<dbReference type="Gene3D" id="3.40.50.150">
    <property type="entry name" value="Vaccinia Virus protein VP39"/>
    <property type="match status" value="1"/>
</dbReference>
<proteinExistence type="predicted"/>
<dbReference type="OrthoDB" id="9795634at2"/>
<dbReference type="PANTHER" id="PTHR42912:SF95">
    <property type="entry name" value="METHYLTRANSFERASE TYPE 11 DOMAIN-CONTAINING PROTEIN"/>
    <property type="match status" value="1"/>
</dbReference>
<evidence type="ECO:0000313" key="3">
    <source>
        <dbReference type="Proteomes" id="UP000016462"/>
    </source>
</evidence>